<proteinExistence type="predicted"/>
<dbReference type="InterPro" id="IPR001789">
    <property type="entry name" value="Sig_transdc_resp-reg_receiver"/>
</dbReference>
<dbReference type="SUPFAM" id="SSF52172">
    <property type="entry name" value="CheY-like"/>
    <property type="match status" value="1"/>
</dbReference>
<reference evidence="2" key="1">
    <citation type="submission" date="2020-05" db="EMBL/GenBank/DDBJ databases">
        <authorList>
            <person name="Chiriac C."/>
            <person name="Salcher M."/>
            <person name="Ghai R."/>
            <person name="Kavagutti S V."/>
        </authorList>
    </citation>
    <scope>NUCLEOTIDE SEQUENCE</scope>
</reference>
<name>A0A6J7SA52_9ZZZZ</name>
<accession>A0A6J7SA52</accession>
<feature type="domain" description="Response regulatory" evidence="1">
    <location>
        <begin position="11"/>
        <end position="130"/>
    </location>
</feature>
<sequence length="139" mass="14752">MSAAAAERTLTVLIYSDDATVRGTVRTALGRRPAADLPLVEYIEIATESAVIRRLEQGGIDLAVLDGEAVPSGGMGICRRMKNEIYSAPPVLLLTGRPQDAWLATWSQAEAVVPHPLDPVLLAEAAAALLRPRVAISGR</sequence>
<dbReference type="PROSITE" id="PS50110">
    <property type="entry name" value="RESPONSE_REGULATORY"/>
    <property type="match status" value="1"/>
</dbReference>
<organism evidence="2">
    <name type="scientific">freshwater metagenome</name>
    <dbReference type="NCBI Taxonomy" id="449393"/>
    <lineage>
        <taxon>unclassified sequences</taxon>
        <taxon>metagenomes</taxon>
        <taxon>ecological metagenomes</taxon>
    </lineage>
</organism>
<gene>
    <name evidence="2" type="ORF">UFOPK4150_01896</name>
</gene>
<dbReference type="AlphaFoldDB" id="A0A6J7SA52"/>
<dbReference type="Gene3D" id="3.40.50.2300">
    <property type="match status" value="1"/>
</dbReference>
<protein>
    <submittedName>
        <fullName evidence="2">Unannotated protein</fullName>
    </submittedName>
</protein>
<evidence type="ECO:0000259" key="1">
    <source>
        <dbReference type="PROSITE" id="PS50110"/>
    </source>
</evidence>
<dbReference type="InterPro" id="IPR011006">
    <property type="entry name" value="CheY-like_superfamily"/>
</dbReference>
<dbReference type="GO" id="GO:0000160">
    <property type="term" value="P:phosphorelay signal transduction system"/>
    <property type="evidence" value="ECO:0007669"/>
    <property type="project" value="InterPro"/>
</dbReference>
<dbReference type="EMBL" id="CAFBPU010000048">
    <property type="protein sequence ID" value="CAB5037861.1"/>
    <property type="molecule type" value="Genomic_DNA"/>
</dbReference>
<evidence type="ECO:0000313" key="2">
    <source>
        <dbReference type="EMBL" id="CAB5037861.1"/>
    </source>
</evidence>